<comment type="caution">
    <text evidence="1">The sequence shown here is derived from an EMBL/GenBank/DDBJ whole genome shotgun (WGS) entry which is preliminary data.</text>
</comment>
<sequence>MMFRRISDMLFLREKPKVGDANVRCHDDGEEQVMVVVDAVKLVWAGEEQVMVVVDAVKLVWAPSILVEIEAKNQELRSINLILAFLLS</sequence>
<accession>A0AAW1K0X2</accession>
<evidence type="ECO:0000313" key="1">
    <source>
        <dbReference type="EMBL" id="KAK9710921.1"/>
    </source>
</evidence>
<evidence type="ECO:0000313" key="2">
    <source>
        <dbReference type="Proteomes" id="UP001458880"/>
    </source>
</evidence>
<keyword evidence="2" id="KW-1185">Reference proteome</keyword>
<dbReference type="EMBL" id="JASPKY010000287">
    <property type="protein sequence ID" value="KAK9710921.1"/>
    <property type="molecule type" value="Genomic_DNA"/>
</dbReference>
<proteinExistence type="predicted"/>
<protein>
    <submittedName>
        <fullName evidence="1">Uncharacterized protein</fullName>
    </submittedName>
</protein>
<dbReference type="AlphaFoldDB" id="A0AAW1K0X2"/>
<organism evidence="1 2">
    <name type="scientific">Popillia japonica</name>
    <name type="common">Japanese beetle</name>
    <dbReference type="NCBI Taxonomy" id="7064"/>
    <lineage>
        <taxon>Eukaryota</taxon>
        <taxon>Metazoa</taxon>
        <taxon>Ecdysozoa</taxon>
        <taxon>Arthropoda</taxon>
        <taxon>Hexapoda</taxon>
        <taxon>Insecta</taxon>
        <taxon>Pterygota</taxon>
        <taxon>Neoptera</taxon>
        <taxon>Endopterygota</taxon>
        <taxon>Coleoptera</taxon>
        <taxon>Polyphaga</taxon>
        <taxon>Scarabaeiformia</taxon>
        <taxon>Scarabaeidae</taxon>
        <taxon>Rutelinae</taxon>
        <taxon>Popillia</taxon>
    </lineage>
</organism>
<name>A0AAW1K0X2_POPJA</name>
<reference evidence="1 2" key="1">
    <citation type="journal article" date="2024" name="BMC Genomics">
        <title>De novo assembly and annotation of Popillia japonica's genome with initial clues to its potential as an invasive pest.</title>
        <authorList>
            <person name="Cucini C."/>
            <person name="Boschi S."/>
            <person name="Funari R."/>
            <person name="Cardaioli E."/>
            <person name="Iannotti N."/>
            <person name="Marturano G."/>
            <person name="Paoli F."/>
            <person name="Bruttini M."/>
            <person name="Carapelli A."/>
            <person name="Frati F."/>
            <person name="Nardi F."/>
        </authorList>
    </citation>
    <scope>NUCLEOTIDE SEQUENCE [LARGE SCALE GENOMIC DNA]</scope>
    <source>
        <strain evidence="1">DMR45628</strain>
    </source>
</reference>
<gene>
    <name evidence="1" type="ORF">QE152_g25758</name>
</gene>
<dbReference type="Proteomes" id="UP001458880">
    <property type="component" value="Unassembled WGS sequence"/>
</dbReference>